<dbReference type="PANTHER" id="PTHR48178:SF1">
    <property type="entry name" value="PEROXISOME BIOGENESIS FACTOR 2"/>
    <property type="match status" value="1"/>
</dbReference>
<keyword evidence="4" id="KW-0813">Transport</keyword>
<evidence type="ECO:0000256" key="3">
    <source>
        <dbReference type="ARBA" id="ARBA00008704"/>
    </source>
</evidence>
<evidence type="ECO:0000313" key="19">
    <source>
        <dbReference type="RefSeq" id="XP_033767092.1"/>
    </source>
</evidence>
<dbReference type="OrthoDB" id="1701437at2759"/>
<proteinExistence type="inferred from homology"/>
<protein>
    <recommendedName>
        <fullName evidence="17">RING-type E3 ubiquitin transferase (cysteine targeting)</fullName>
        <ecNumber evidence="17">2.3.2.36</ecNumber>
    </recommendedName>
    <alternativeName>
        <fullName evidence="15">Peroxin-2</fullName>
    </alternativeName>
</protein>
<comment type="subcellular location">
    <subcellularLocation>
        <location evidence="1">Peroxisome membrane</location>
        <topology evidence="1">Multi-pass membrane protein</topology>
    </subcellularLocation>
</comment>
<evidence type="ECO:0000256" key="13">
    <source>
        <dbReference type="ARBA" id="ARBA00023136"/>
    </source>
</evidence>
<evidence type="ECO:0000256" key="6">
    <source>
        <dbReference type="ARBA" id="ARBA00022692"/>
    </source>
</evidence>
<dbReference type="GO" id="GO:0005778">
    <property type="term" value="C:peroxisomal membrane"/>
    <property type="evidence" value="ECO:0007669"/>
    <property type="project" value="UniProtKB-SubCell"/>
</dbReference>
<dbReference type="InterPro" id="IPR025654">
    <property type="entry name" value="PEX2/10"/>
</dbReference>
<dbReference type="GO" id="GO:0008270">
    <property type="term" value="F:zinc ion binding"/>
    <property type="evidence" value="ECO:0007669"/>
    <property type="project" value="UniProtKB-KW"/>
</dbReference>
<dbReference type="GO" id="GO:0016567">
    <property type="term" value="P:protein ubiquitination"/>
    <property type="evidence" value="ECO:0007669"/>
    <property type="project" value="UniProtKB-ARBA"/>
</dbReference>
<dbReference type="PANTHER" id="PTHR48178">
    <property type="entry name" value="PEROXISOME BIOGENESIS FACTOR 2"/>
    <property type="match status" value="1"/>
</dbReference>
<dbReference type="AlphaFoldDB" id="A0A8B8UTJ2"/>
<evidence type="ECO:0000256" key="5">
    <source>
        <dbReference type="ARBA" id="ARBA00022679"/>
    </source>
</evidence>
<name>A0A8B8UTJ2_SACPA</name>
<evidence type="ECO:0000259" key="18">
    <source>
        <dbReference type="Pfam" id="PF04757"/>
    </source>
</evidence>
<dbReference type="GeneID" id="54631421"/>
<comment type="pathway">
    <text evidence="2">Protein modification; protein ubiquitination.</text>
</comment>
<gene>
    <name evidence="19" type="primary">PEX2</name>
    <name evidence="19" type="ORF">SPAR_J00120</name>
</gene>
<reference evidence="19" key="2">
    <citation type="submission" date="2020-01" db="EMBL/GenBank/DDBJ databases">
        <title>Population-level Yeast Reference Genomes.</title>
        <authorList>
            <person name="Yue J.-X."/>
        </authorList>
    </citation>
    <scope>NUCLEOTIDE SEQUENCE</scope>
    <source>
        <strain evidence="19">CBS432</strain>
    </source>
</reference>
<evidence type="ECO:0000256" key="9">
    <source>
        <dbReference type="ARBA" id="ARBA00022786"/>
    </source>
</evidence>
<dbReference type="GO" id="GO:0061630">
    <property type="term" value="F:ubiquitin protein ligase activity"/>
    <property type="evidence" value="ECO:0007669"/>
    <property type="project" value="UniProtKB-EC"/>
</dbReference>
<evidence type="ECO:0000256" key="11">
    <source>
        <dbReference type="ARBA" id="ARBA00022927"/>
    </source>
</evidence>
<keyword evidence="14" id="KW-0576">Peroxisome</keyword>
<evidence type="ECO:0000256" key="15">
    <source>
        <dbReference type="ARBA" id="ARBA00032511"/>
    </source>
</evidence>
<dbReference type="GO" id="GO:0016874">
    <property type="term" value="F:ligase activity"/>
    <property type="evidence" value="ECO:0007669"/>
    <property type="project" value="UniProtKB-KW"/>
</dbReference>
<dbReference type="InterPro" id="IPR006845">
    <property type="entry name" value="Pex_N"/>
</dbReference>
<evidence type="ECO:0000256" key="17">
    <source>
        <dbReference type="ARBA" id="ARBA00034523"/>
    </source>
</evidence>
<evidence type="ECO:0000256" key="1">
    <source>
        <dbReference type="ARBA" id="ARBA00004585"/>
    </source>
</evidence>
<evidence type="ECO:0000256" key="12">
    <source>
        <dbReference type="ARBA" id="ARBA00022989"/>
    </source>
</evidence>
<evidence type="ECO:0000256" key="2">
    <source>
        <dbReference type="ARBA" id="ARBA00004906"/>
    </source>
</evidence>
<evidence type="ECO:0000256" key="8">
    <source>
        <dbReference type="ARBA" id="ARBA00022771"/>
    </source>
</evidence>
<keyword evidence="7" id="KW-0479">Metal-binding</keyword>
<dbReference type="RefSeq" id="XP_033767092.1">
    <property type="nucleotide sequence ID" value="XM_033911201.1"/>
</dbReference>
<reference evidence="19" key="3">
    <citation type="submission" date="2025-07" db="EMBL/GenBank/DDBJ databases">
        <authorList>
            <consortium name="NCBI Genome Project"/>
        </authorList>
    </citation>
    <scope>NUCLEOTIDE SEQUENCE</scope>
    <source>
        <strain evidence="19">CBS432</strain>
    </source>
</reference>
<feature type="domain" description="Pex N-terminal" evidence="18">
    <location>
        <begin position="13"/>
        <end position="206"/>
    </location>
</feature>
<evidence type="ECO:0000256" key="10">
    <source>
        <dbReference type="ARBA" id="ARBA00022833"/>
    </source>
</evidence>
<sequence>MSRVAQLDSIALDKELYGQFWSEFNAAFDTNERKEEWELIVNSIVFMCATRFLPQFGSSCTYGSALSGVAFQCRKRTLYVVTVLAGYLWKKITHAVFNGSHGGNQMVWLKLYKWLNLLYHGCDVTNFLRFLTADGAHARAFLSPLYRVFNVHSTRLVRDGSASVSDFYSNSVFAGLEYQNRQLLWNALLELFSKTLLTKRGLLTFAKKQPRSRSGTFPKTVCPHCGGFPTNPYQIACCHANYCYVCVVKALEWSVCDACGTSGRLTALPVY</sequence>
<keyword evidence="6" id="KW-0812">Transmembrane</keyword>
<comment type="similarity">
    <text evidence="3">Belongs to the pex2/pex10/pex12 family.</text>
</comment>
<keyword evidence="13" id="KW-0472">Membrane</keyword>
<evidence type="ECO:0000256" key="16">
    <source>
        <dbReference type="ARBA" id="ARBA00034438"/>
    </source>
</evidence>
<keyword evidence="11" id="KW-0653">Protein transport</keyword>
<keyword evidence="19" id="KW-0436">Ligase</keyword>
<dbReference type="GO" id="GO:0016562">
    <property type="term" value="P:protein import into peroxisome matrix, receptor recycling"/>
    <property type="evidence" value="ECO:0007669"/>
    <property type="project" value="UniProtKB-ARBA"/>
</dbReference>
<dbReference type="VEuPathDB" id="FungiDB:SPAR_J00120"/>
<keyword evidence="10" id="KW-0862">Zinc</keyword>
<dbReference type="EC" id="2.3.2.36" evidence="17"/>
<reference evidence="19" key="1">
    <citation type="journal article" date="2017" name="Nat. Genet.">
        <title>Contrasting evolutionary genome dynamics between domesticated and wild yeasts.</title>
        <authorList>
            <person name="Yue J.X."/>
            <person name="Li J."/>
            <person name="Aigrain L."/>
            <person name="Hallin J."/>
            <person name="Persson K."/>
            <person name="Oliver K."/>
            <person name="Bergstrom A."/>
            <person name="Coupland P."/>
            <person name="Warringer J."/>
            <person name="Lagomarsino M.C."/>
            <person name="Fischer G."/>
            <person name="Durbin R."/>
            <person name="Liti G."/>
        </authorList>
    </citation>
    <scope>NUCLEOTIDE SEQUENCE</scope>
    <source>
        <strain evidence="19">CBS432</strain>
    </source>
</reference>
<evidence type="ECO:0000256" key="7">
    <source>
        <dbReference type="ARBA" id="ARBA00022723"/>
    </source>
</evidence>
<reference evidence="19" key="4">
    <citation type="submission" date="2025-08" db="UniProtKB">
        <authorList>
            <consortium name="RefSeq"/>
        </authorList>
    </citation>
    <scope>IDENTIFICATION</scope>
    <source>
        <strain evidence="19">CBS432</strain>
    </source>
</reference>
<organism evidence="19">
    <name type="scientific">Saccharomyces paradoxus</name>
    <name type="common">Yeast</name>
    <name type="synonym">Saccharomyces douglasii</name>
    <dbReference type="NCBI Taxonomy" id="27291"/>
    <lineage>
        <taxon>Eukaryota</taxon>
        <taxon>Fungi</taxon>
        <taxon>Dikarya</taxon>
        <taxon>Ascomycota</taxon>
        <taxon>Saccharomycotina</taxon>
        <taxon>Saccharomycetes</taxon>
        <taxon>Saccharomycetales</taxon>
        <taxon>Saccharomycetaceae</taxon>
        <taxon>Saccharomyces</taxon>
    </lineage>
</organism>
<comment type="catalytic activity">
    <reaction evidence="16">
        <text>[E2 ubiquitin-conjugating enzyme]-S-ubiquitinyl-L-cysteine + [acceptor protein]-L-cysteine = [E2 ubiquitin-conjugating enzyme]-L-cysteine + [acceptor protein]-S-ubiquitinyl-L-cysteine.</text>
        <dbReference type="EC" id="2.3.2.36"/>
    </reaction>
</comment>
<keyword evidence="8" id="KW-0863">Zinc-finger</keyword>
<accession>A0A8B8UTJ2</accession>
<dbReference type="Pfam" id="PF04757">
    <property type="entry name" value="Pex2_Pex12"/>
    <property type="match status" value="1"/>
</dbReference>
<dbReference type="KEGG" id="spao:SPAR_J00120"/>
<keyword evidence="5" id="KW-0808">Transferase</keyword>
<evidence type="ECO:0000256" key="4">
    <source>
        <dbReference type="ARBA" id="ARBA00022448"/>
    </source>
</evidence>
<keyword evidence="12" id="KW-1133">Transmembrane helix</keyword>
<evidence type="ECO:0000256" key="14">
    <source>
        <dbReference type="ARBA" id="ARBA00023140"/>
    </source>
</evidence>
<keyword evidence="9" id="KW-0833">Ubl conjugation pathway</keyword>